<evidence type="ECO:0000256" key="4">
    <source>
        <dbReference type="ARBA" id="ARBA00022491"/>
    </source>
</evidence>
<dbReference type="InterPro" id="IPR043135">
    <property type="entry name" value="Fur_C"/>
</dbReference>
<evidence type="ECO:0000256" key="1">
    <source>
        <dbReference type="ARBA" id="ARBA00004496"/>
    </source>
</evidence>
<evidence type="ECO:0000313" key="12">
    <source>
        <dbReference type="EMBL" id="USQ82090.1"/>
    </source>
</evidence>
<dbReference type="InterPro" id="IPR036388">
    <property type="entry name" value="WH-like_DNA-bd_sf"/>
</dbReference>
<keyword evidence="7" id="KW-0408">Iron</keyword>
<sequence>MPTPAESLRAAGLRVTRPRVAVLEALAREPHTSADAVLAQVREQGGPVSRQAVYDVLHALTQARLVRRLLIDNASRYELDTHDNHHHLLCRGCGALADVPCAVGAAPCLLPSHDHGFEVEVADVLYSGLCPTCRAAGDRGADATTSTARTSTTPRRMNV</sequence>
<keyword evidence="4" id="KW-0678">Repressor</keyword>
<dbReference type="InterPro" id="IPR036390">
    <property type="entry name" value="WH_DNA-bd_sf"/>
</dbReference>
<feature type="compositionally biased region" description="Low complexity" evidence="11">
    <location>
        <begin position="142"/>
        <end position="159"/>
    </location>
</feature>
<dbReference type="EMBL" id="CP099489">
    <property type="protein sequence ID" value="USQ82090.1"/>
    <property type="molecule type" value="Genomic_DNA"/>
</dbReference>
<keyword evidence="5" id="KW-0479">Metal-binding</keyword>
<evidence type="ECO:0000313" key="13">
    <source>
        <dbReference type="Proteomes" id="UP001056455"/>
    </source>
</evidence>
<keyword evidence="6" id="KW-0862">Zinc</keyword>
<keyword evidence="8" id="KW-0805">Transcription regulation</keyword>
<evidence type="ECO:0000256" key="9">
    <source>
        <dbReference type="ARBA" id="ARBA00023125"/>
    </source>
</evidence>
<dbReference type="CDD" id="cd07153">
    <property type="entry name" value="Fur_like"/>
    <property type="match status" value="1"/>
</dbReference>
<evidence type="ECO:0000256" key="2">
    <source>
        <dbReference type="ARBA" id="ARBA00007957"/>
    </source>
</evidence>
<gene>
    <name evidence="12" type="ORF">NF556_02630</name>
</gene>
<accession>A0ABY4YZD2</accession>
<evidence type="ECO:0000256" key="7">
    <source>
        <dbReference type="ARBA" id="ARBA00023004"/>
    </source>
</evidence>
<keyword evidence="10" id="KW-0804">Transcription</keyword>
<feature type="region of interest" description="Disordered" evidence="11">
    <location>
        <begin position="139"/>
        <end position="159"/>
    </location>
</feature>
<dbReference type="Pfam" id="PF01475">
    <property type="entry name" value="FUR"/>
    <property type="match status" value="1"/>
</dbReference>
<evidence type="ECO:0000256" key="10">
    <source>
        <dbReference type="ARBA" id="ARBA00023163"/>
    </source>
</evidence>
<keyword evidence="13" id="KW-1185">Reference proteome</keyword>
<organism evidence="12 13">
    <name type="scientific">Ornithinimicrobium faecis</name>
    <dbReference type="NCBI Taxonomy" id="2934158"/>
    <lineage>
        <taxon>Bacteria</taxon>
        <taxon>Bacillati</taxon>
        <taxon>Actinomycetota</taxon>
        <taxon>Actinomycetes</taxon>
        <taxon>Micrococcales</taxon>
        <taxon>Ornithinimicrobiaceae</taxon>
        <taxon>Ornithinimicrobium</taxon>
    </lineage>
</organism>
<comment type="similarity">
    <text evidence="2">Belongs to the Fur family.</text>
</comment>
<dbReference type="InterPro" id="IPR002481">
    <property type="entry name" value="FUR"/>
</dbReference>
<dbReference type="Gene3D" id="3.30.1490.190">
    <property type="match status" value="1"/>
</dbReference>
<name>A0ABY4YZD2_9MICO</name>
<dbReference type="PANTHER" id="PTHR33202">
    <property type="entry name" value="ZINC UPTAKE REGULATION PROTEIN"/>
    <property type="match status" value="1"/>
</dbReference>
<dbReference type="SUPFAM" id="SSF46785">
    <property type="entry name" value="Winged helix' DNA-binding domain"/>
    <property type="match status" value="1"/>
</dbReference>
<evidence type="ECO:0000256" key="8">
    <source>
        <dbReference type="ARBA" id="ARBA00023015"/>
    </source>
</evidence>
<dbReference type="Gene3D" id="1.10.10.10">
    <property type="entry name" value="Winged helix-like DNA-binding domain superfamily/Winged helix DNA-binding domain"/>
    <property type="match status" value="1"/>
</dbReference>
<comment type="subcellular location">
    <subcellularLocation>
        <location evidence="1">Cytoplasm</location>
    </subcellularLocation>
</comment>
<proteinExistence type="inferred from homology"/>
<evidence type="ECO:0000256" key="3">
    <source>
        <dbReference type="ARBA" id="ARBA00022490"/>
    </source>
</evidence>
<dbReference type="Proteomes" id="UP001056455">
    <property type="component" value="Chromosome"/>
</dbReference>
<keyword evidence="3" id="KW-0963">Cytoplasm</keyword>
<evidence type="ECO:0000256" key="5">
    <source>
        <dbReference type="ARBA" id="ARBA00022723"/>
    </source>
</evidence>
<reference evidence="12" key="1">
    <citation type="submission" date="2022-06" db="EMBL/GenBank/DDBJ databases">
        <title>Ornithinimicrobium HY1793.</title>
        <authorList>
            <person name="Huang Y."/>
        </authorList>
    </citation>
    <scope>NUCLEOTIDE SEQUENCE</scope>
    <source>
        <strain evidence="12">HY1793</strain>
    </source>
</reference>
<keyword evidence="9" id="KW-0238">DNA-binding</keyword>
<evidence type="ECO:0000256" key="6">
    <source>
        <dbReference type="ARBA" id="ARBA00022833"/>
    </source>
</evidence>
<evidence type="ECO:0000256" key="11">
    <source>
        <dbReference type="SAM" id="MobiDB-lite"/>
    </source>
</evidence>
<dbReference type="PANTHER" id="PTHR33202:SF18">
    <property type="entry name" value="TRANSCRIPTIONAL REGULATOR FURA"/>
    <property type="match status" value="1"/>
</dbReference>
<protein>
    <submittedName>
        <fullName evidence="12">Transcriptional repressor</fullName>
    </submittedName>
</protein>